<comment type="caution">
    <text evidence="2">The sequence shown here is derived from an EMBL/GenBank/DDBJ whole genome shotgun (WGS) entry which is preliminary data.</text>
</comment>
<organism evidence="2 3">
    <name type="scientific">Nocardioides jishulii</name>
    <dbReference type="NCBI Taxonomy" id="2575440"/>
    <lineage>
        <taxon>Bacteria</taxon>
        <taxon>Bacillati</taxon>
        <taxon>Actinomycetota</taxon>
        <taxon>Actinomycetes</taxon>
        <taxon>Propionibacteriales</taxon>
        <taxon>Nocardioidaceae</taxon>
        <taxon>Nocardioides</taxon>
    </lineage>
</organism>
<evidence type="ECO:0000313" key="3">
    <source>
        <dbReference type="Proteomes" id="UP000307808"/>
    </source>
</evidence>
<dbReference type="PANTHER" id="PTHR10992">
    <property type="entry name" value="METHYLESTERASE FAMILY MEMBER"/>
    <property type="match status" value="1"/>
</dbReference>
<dbReference type="InterPro" id="IPR029058">
    <property type="entry name" value="AB_hydrolase_fold"/>
</dbReference>
<dbReference type="RefSeq" id="WP_137065678.1">
    <property type="nucleotide sequence ID" value="NZ_CP040748.1"/>
</dbReference>
<reference evidence="2 3" key="1">
    <citation type="submission" date="2019-04" db="EMBL/GenBank/DDBJ databases">
        <authorList>
            <person name="Dong K."/>
        </authorList>
    </citation>
    <scope>NUCLEOTIDE SEQUENCE [LARGE SCALE GENOMIC DNA]</scope>
    <source>
        <strain evidence="3">dk3543</strain>
    </source>
</reference>
<keyword evidence="3" id="KW-1185">Reference proteome</keyword>
<name>A0A4U2YMC8_9ACTN</name>
<evidence type="ECO:0000313" key="2">
    <source>
        <dbReference type="EMBL" id="TKI62409.1"/>
    </source>
</evidence>
<dbReference type="AlphaFoldDB" id="A0A4U2YMC8"/>
<dbReference type="PANTHER" id="PTHR10992:SF1086">
    <property type="entry name" value="AB HYDROLASE-1 DOMAIN-CONTAINING PROTEIN"/>
    <property type="match status" value="1"/>
</dbReference>
<dbReference type="InterPro" id="IPR000073">
    <property type="entry name" value="AB_hydrolase_1"/>
</dbReference>
<gene>
    <name evidence="2" type="ORF">FC770_08435</name>
</gene>
<dbReference type="OrthoDB" id="9773549at2"/>
<dbReference type="SUPFAM" id="SSF53474">
    <property type="entry name" value="alpha/beta-Hydrolases"/>
    <property type="match status" value="1"/>
</dbReference>
<dbReference type="EMBL" id="SZPY01000002">
    <property type="protein sequence ID" value="TKI62409.1"/>
    <property type="molecule type" value="Genomic_DNA"/>
</dbReference>
<sequence>MTTFLLVHGAFRGGWAWGEVAQYLEAAGHDAHAPSLVGAGERVDELARVTSLAVWVDDLASYVLAHDLTDLVLVGHSQGGIVTTTLAARLPERIRCLVHLDAAVPDAGERAVDLGPGLPQLPPRDATVPPRPPVADEWLSEELAAWMAPQLTATPVGPSLDPLPGVPDGLDEHYYFCVGTPAGYPSTVTRERCDARGIPYRVLPTGHDAPLLAPELVVAELLRVAGDAR</sequence>
<accession>A0A4U2YMC8</accession>
<dbReference type="Gene3D" id="3.40.50.1820">
    <property type="entry name" value="alpha/beta hydrolase"/>
    <property type="match status" value="1"/>
</dbReference>
<protein>
    <submittedName>
        <fullName evidence="2">Alpha/beta hydrolase</fullName>
    </submittedName>
</protein>
<proteinExistence type="predicted"/>
<evidence type="ECO:0000259" key="1">
    <source>
        <dbReference type="Pfam" id="PF12697"/>
    </source>
</evidence>
<keyword evidence="2" id="KW-0378">Hydrolase</keyword>
<dbReference type="Proteomes" id="UP000307808">
    <property type="component" value="Unassembled WGS sequence"/>
</dbReference>
<feature type="domain" description="AB hydrolase-1" evidence="1">
    <location>
        <begin position="4"/>
        <end position="219"/>
    </location>
</feature>
<dbReference type="InterPro" id="IPR045889">
    <property type="entry name" value="MES/HNL"/>
</dbReference>
<dbReference type="Pfam" id="PF12697">
    <property type="entry name" value="Abhydrolase_6"/>
    <property type="match status" value="1"/>
</dbReference>
<dbReference type="GO" id="GO:0080030">
    <property type="term" value="F:methyl indole-3-acetate esterase activity"/>
    <property type="evidence" value="ECO:0007669"/>
    <property type="project" value="TreeGrafter"/>
</dbReference>
<dbReference type="GO" id="GO:0080032">
    <property type="term" value="F:methyl jasmonate esterase activity"/>
    <property type="evidence" value="ECO:0007669"/>
    <property type="project" value="TreeGrafter"/>
</dbReference>